<reference evidence="2 3" key="1">
    <citation type="submission" date="2021-01" db="EMBL/GenBank/DDBJ databases">
        <title>Whole genome shotgun sequence of Planotetraspora kaengkrachanensis NBRC 104272.</title>
        <authorList>
            <person name="Komaki H."/>
            <person name="Tamura T."/>
        </authorList>
    </citation>
    <scope>NUCLEOTIDE SEQUENCE [LARGE SCALE GENOMIC DNA]</scope>
    <source>
        <strain evidence="2 3">NBRC 104272</strain>
    </source>
</reference>
<feature type="region of interest" description="Disordered" evidence="1">
    <location>
        <begin position="60"/>
        <end position="94"/>
    </location>
</feature>
<dbReference type="EMBL" id="BONV01000049">
    <property type="protein sequence ID" value="GIG84265.1"/>
    <property type="molecule type" value="Genomic_DNA"/>
</dbReference>
<comment type="caution">
    <text evidence="2">The sequence shown here is derived from an EMBL/GenBank/DDBJ whole genome shotgun (WGS) entry which is preliminary data.</text>
</comment>
<proteinExistence type="predicted"/>
<protein>
    <submittedName>
        <fullName evidence="2">Uncharacterized protein</fullName>
    </submittedName>
</protein>
<organism evidence="2 3">
    <name type="scientific">Planotetraspora kaengkrachanensis</name>
    <dbReference type="NCBI Taxonomy" id="575193"/>
    <lineage>
        <taxon>Bacteria</taxon>
        <taxon>Bacillati</taxon>
        <taxon>Actinomycetota</taxon>
        <taxon>Actinomycetes</taxon>
        <taxon>Streptosporangiales</taxon>
        <taxon>Streptosporangiaceae</taxon>
        <taxon>Planotetraspora</taxon>
    </lineage>
</organism>
<dbReference type="RefSeq" id="WP_239115975.1">
    <property type="nucleotide sequence ID" value="NZ_BAABHH010000013.1"/>
</dbReference>
<gene>
    <name evidence="2" type="ORF">Pka01_73920</name>
</gene>
<evidence type="ECO:0000313" key="2">
    <source>
        <dbReference type="EMBL" id="GIG84265.1"/>
    </source>
</evidence>
<evidence type="ECO:0000256" key="1">
    <source>
        <dbReference type="SAM" id="MobiDB-lite"/>
    </source>
</evidence>
<dbReference type="AlphaFoldDB" id="A0A8J3VAU7"/>
<keyword evidence="3" id="KW-1185">Reference proteome</keyword>
<evidence type="ECO:0000313" key="3">
    <source>
        <dbReference type="Proteomes" id="UP000630097"/>
    </source>
</evidence>
<name>A0A8J3VAU7_9ACTN</name>
<feature type="compositionally biased region" description="Basic and acidic residues" evidence="1">
    <location>
        <begin position="80"/>
        <end position="94"/>
    </location>
</feature>
<dbReference type="Proteomes" id="UP000630097">
    <property type="component" value="Unassembled WGS sequence"/>
</dbReference>
<sequence>MLVPVLLPAVAWVGLLESGVDPIILGLAVELATSAYGPSRGDLEEESSLFLGFRPPPAQFERSGERADGQTAGHHAARPLRCDGMGRADTRAGP</sequence>
<accession>A0A8J3VAU7</accession>